<evidence type="ECO:0000313" key="8">
    <source>
        <dbReference type="EMBL" id="GGO72647.1"/>
    </source>
</evidence>
<feature type="transmembrane region" description="Helical" evidence="7">
    <location>
        <begin position="116"/>
        <end position="133"/>
    </location>
</feature>
<dbReference type="CDD" id="cd06580">
    <property type="entry name" value="TM_PBP1_transp_TpRbsC_like"/>
    <property type="match status" value="1"/>
</dbReference>
<dbReference type="PANTHER" id="PTHR47089:SF1">
    <property type="entry name" value="GUANOSINE ABC TRANSPORTER PERMEASE PROTEIN NUPP"/>
    <property type="match status" value="1"/>
</dbReference>
<keyword evidence="3 7" id="KW-0812">Transmembrane</keyword>
<keyword evidence="2" id="KW-1003">Cell membrane</keyword>
<reference evidence="8" key="1">
    <citation type="journal article" date="2014" name="Int. J. Syst. Evol. Microbiol.">
        <title>Complete genome sequence of Corynebacterium casei LMG S-19264T (=DSM 44701T), isolated from a smear-ripened cheese.</title>
        <authorList>
            <consortium name="US DOE Joint Genome Institute (JGI-PGF)"/>
            <person name="Walter F."/>
            <person name="Albersmeier A."/>
            <person name="Kalinowski J."/>
            <person name="Ruckert C."/>
        </authorList>
    </citation>
    <scope>NUCLEOTIDE SEQUENCE</scope>
    <source>
        <strain evidence="8">CGMCC 4.7368</strain>
    </source>
</reference>
<proteinExistence type="predicted"/>
<dbReference type="RefSeq" id="WP_189125750.1">
    <property type="nucleotide sequence ID" value="NZ_BMNH01000012.1"/>
</dbReference>
<evidence type="ECO:0000256" key="5">
    <source>
        <dbReference type="ARBA" id="ARBA00023136"/>
    </source>
</evidence>
<evidence type="ECO:0000313" key="9">
    <source>
        <dbReference type="Proteomes" id="UP000646523"/>
    </source>
</evidence>
<dbReference type="Proteomes" id="UP000646523">
    <property type="component" value="Unassembled WGS sequence"/>
</dbReference>
<keyword evidence="5 7" id="KW-0472">Membrane</keyword>
<dbReference type="InterPro" id="IPR001851">
    <property type="entry name" value="ABC_transp_permease"/>
</dbReference>
<feature type="transmembrane region" description="Helical" evidence="7">
    <location>
        <begin position="39"/>
        <end position="63"/>
    </location>
</feature>
<keyword evidence="9" id="KW-1185">Reference proteome</keyword>
<feature type="transmembrane region" description="Helical" evidence="7">
    <location>
        <begin position="266"/>
        <end position="287"/>
    </location>
</feature>
<comment type="caution">
    <text evidence="8">The sequence shown here is derived from an EMBL/GenBank/DDBJ whole genome shotgun (WGS) entry which is preliminary data.</text>
</comment>
<accession>A0A917Z1P6</accession>
<gene>
    <name evidence="8" type="ORF">GCM10012289_41130</name>
</gene>
<evidence type="ECO:0000256" key="3">
    <source>
        <dbReference type="ARBA" id="ARBA00022692"/>
    </source>
</evidence>
<feature type="transmembrane region" description="Helical" evidence="7">
    <location>
        <begin position="164"/>
        <end position="187"/>
    </location>
</feature>
<protein>
    <submittedName>
        <fullName evidence="8">ABC transporter permease</fullName>
    </submittedName>
</protein>
<dbReference type="GO" id="GO:0022857">
    <property type="term" value="F:transmembrane transporter activity"/>
    <property type="evidence" value="ECO:0007669"/>
    <property type="project" value="InterPro"/>
</dbReference>
<reference evidence="8" key="2">
    <citation type="submission" date="2020-09" db="EMBL/GenBank/DDBJ databases">
        <authorList>
            <person name="Sun Q."/>
            <person name="Zhou Y."/>
        </authorList>
    </citation>
    <scope>NUCLEOTIDE SEQUENCE</scope>
    <source>
        <strain evidence="8">CGMCC 4.7368</strain>
    </source>
</reference>
<feature type="transmembrane region" description="Helical" evidence="7">
    <location>
        <begin position="350"/>
        <end position="369"/>
    </location>
</feature>
<sequence length="377" mass="37829">MTTPAPGTPAPDTTAAPGGEPRDGGPSPGARVLGWARRIVLSTPVLAIGGALVLTTLVMLAVGVDPSLAYPALLRGALADGNLEYTIAAFVPTLGMALAFAIPLRACEFNLGGDGQMAIGGVTAAAIALHLPMVAGVAVVLPLAAAALAGGLVAGLSAPLRTRLGIPAIVTTLLISTPAVAFASYLVRFPLGEQGTGIAQTPPLPDATHLPALAGSSYVTIGLPLIALLTVAWLYADSRTVLGYEIRATGQNRDFARYGGVAVNRLAAVTLAGGGAFAGLVGALIVLGPPYRYVDGALTAPGYTFTAVAAVLLATARPIAVPFAVALLTVLQVGGQGMEREAGVPSQLTQIVQGLIIVIVAVFATVRHLRARRGAGA</sequence>
<dbReference type="Pfam" id="PF02653">
    <property type="entry name" value="BPD_transp_2"/>
    <property type="match status" value="1"/>
</dbReference>
<feature type="region of interest" description="Disordered" evidence="6">
    <location>
        <begin position="1"/>
        <end position="28"/>
    </location>
</feature>
<feature type="transmembrane region" description="Helical" evidence="7">
    <location>
        <begin position="320"/>
        <end position="338"/>
    </location>
</feature>
<organism evidence="8 9">
    <name type="scientific">Nonomuraea cavernae</name>
    <dbReference type="NCBI Taxonomy" id="2045107"/>
    <lineage>
        <taxon>Bacteria</taxon>
        <taxon>Bacillati</taxon>
        <taxon>Actinomycetota</taxon>
        <taxon>Actinomycetes</taxon>
        <taxon>Streptosporangiales</taxon>
        <taxon>Streptosporangiaceae</taxon>
        <taxon>Nonomuraea</taxon>
    </lineage>
</organism>
<evidence type="ECO:0000256" key="1">
    <source>
        <dbReference type="ARBA" id="ARBA00004651"/>
    </source>
</evidence>
<feature type="transmembrane region" description="Helical" evidence="7">
    <location>
        <begin position="83"/>
        <end position="104"/>
    </location>
</feature>
<evidence type="ECO:0000256" key="4">
    <source>
        <dbReference type="ARBA" id="ARBA00022989"/>
    </source>
</evidence>
<dbReference type="GO" id="GO:0005886">
    <property type="term" value="C:plasma membrane"/>
    <property type="evidence" value="ECO:0007669"/>
    <property type="project" value="UniProtKB-SubCell"/>
</dbReference>
<evidence type="ECO:0000256" key="7">
    <source>
        <dbReference type="SAM" id="Phobius"/>
    </source>
</evidence>
<keyword evidence="4 7" id="KW-1133">Transmembrane helix</keyword>
<feature type="transmembrane region" description="Helical" evidence="7">
    <location>
        <begin position="293"/>
        <end position="313"/>
    </location>
</feature>
<name>A0A917Z1P6_9ACTN</name>
<dbReference type="PANTHER" id="PTHR47089">
    <property type="entry name" value="ABC TRANSPORTER, PERMEASE PROTEIN"/>
    <property type="match status" value="1"/>
</dbReference>
<feature type="transmembrane region" description="Helical" evidence="7">
    <location>
        <begin position="139"/>
        <end position="157"/>
    </location>
</feature>
<evidence type="ECO:0000256" key="2">
    <source>
        <dbReference type="ARBA" id="ARBA00022475"/>
    </source>
</evidence>
<comment type="subcellular location">
    <subcellularLocation>
        <location evidence="1">Cell membrane</location>
        <topology evidence="1">Multi-pass membrane protein</topology>
    </subcellularLocation>
</comment>
<feature type="compositionally biased region" description="Low complexity" evidence="6">
    <location>
        <begin position="1"/>
        <end position="19"/>
    </location>
</feature>
<evidence type="ECO:0000256" key="6">
    <source>
        <dbReference type="SAM" id="MobiDB-lite"/>
    </source>
</evidence>
<feature type="transmembrane region" description="Helical" evidence="7">
    <location>
        <begin position="212"/>
        <end position="236"/>
    </location>
</feature>
<dbReference type="AlphaFoldDB" id="A0A917Z1P6"/>
<dbReference type="EMBL" id="BMNH01000012">
    <property type="protein sequence ID" value="GGO72647.1"/>
    <property type="molecule type" value="Genomic_DNA"/>
</dbReference>